<dbReference type="EMBL" id="POTY01000192">
    <property type="protein sequence ID" value="PZG12953.1"/>
    <property type="molecule type" value="Genomic_DNA"/>
</dbReference>
<comment type="caution">
    <text evidence="1">The sequence shown here is derived from an EMBL/GenBank/DDBJ whole genome shotgun (WGS) entry which is preliminary data.</text>
</comment>
<dbReference type="Proteomes" id="UP000248924">
    <property type="component" value="Unassembled WGS sequence"/>
</dbReference>
<reference evidence="1 2" key="1">
    <citation type="submission" date="2018-01" db="EMBL/GenBank/DDBJ databases">
        <title>Draft genome sequence of Jishengella sp. NA12.</title>
        <authorList>
            <person name="Sahin N."/>
            <person name="Ay H."/>
            <person name="Saygin H."/>
        </authorList>
    </citation>
    <scope>NUCLEOTIDE SEQUENCE [LARGE SCALE GENOMIC DNA]</scope>
    <source>
        <strain evidence="1 2">NA12</strain>
    </source>
</reference>
<dbReference type="OrthoDB" id="5124141at2"/>
<protein>
    <submittedName>
        <fullName evidence="1">Uncharacterized protein</fullName>
    </submittedName>
</protein>
<dbReference type="RefSeq" id="WP_111217127.1">
    <property type="nucleotide sequence ID" value="NZ_POTY01000192.1"/>
</dbReference>
<sequence length="81" mass="8880">MITLPDPDCRYGYTVEQLEAILGDRLDAFGRWIDGQTISLCTGSEFDNQAKGNKPTGCGPHGSVVYGSDLRRFLAGRRSLD</sequence>
<accession>A0A2W2DQN1</accession>
<evidence type="ECO:0000313" key="1">
    <source>
        <dbReference type="EMBL" id="PZG12953.1"/>
    </source>
</evidence>
<proteinExistence type="predicted"/>
<gene>
    <name evidence="1" type="ORF">C1I95_24740</name>
</gene>
<keyword evidence="2" id="KW-1185">Reference proteome</keyword>
<dbReference type="AlphaFoldDB" id="A0A2W2DQN1"/>
<evidence type="ECO:0000313" key="2">
    <source>
        <dbReference type="Proteomes" id="UP000248924"/>
    </source>
</evidence>
<organism evidence="1 2">
    <name type="scientific">Micromonospora craterilacus</name>
    <dbReference type="NCBI Taxonomy" id="1655439"/>
    <lineage>
        <taxon>Bacteria</taxon>
        <taxon>Bacillati</taxon>
        <taxon>Actinomycetota</taxon>
        <taxon>Actinomycetes</taxon>
        <taxon>Micromonosporales</taxon>
        <taxon>Micromonosporaceae</taxon>
        <taxon>Micromonospora</taxon>
    </lineage>
</organism>
<name>A0A2W2DQN1_9ACTN</name>